<reference evidence="1" key="1">
    <citation type="journal article" date="2015" name="Nature">
        <title>Complex archaea that bridge the gap between prokaryotes and eukaryotes.</title>
        <authorList>
            <person name="Spang A."/>
            <person name="Saw J.H."/>
            <person name="Jorgensen S.L."/>
            <person name="Zaremba-Niedzwiedzka K."/>
            <person name="Martijn J."/>
            <person name="Lind A.E."/>
            <person name="van Eijk R."/>
            <person name="Schleper C."/>
            <person name="Guy L."/>
            <person name="Ettema T.J."/>
        </authorList>
    </citation>
    <scope>NUCLEOTIDE SEQUENCE</scope>
</reference>
<evidence type="ECO:0000313" key="1">
    <source>
        <dbReference type="EMBL" id="KKN19976.1"/>
    </source>
</evidence>
<gene>
    <name evidence="1" type="ORF">LCGC14_0940280</name>
</gene>
<proteinExistence type="predicted"/>
<dbReference type="AlphaFoldDB" id="A0A0F9R3X5"/>
<protein>
    <submittedName>
        <fullName evidence="1">Uncharacterized protein</fullName>
    </submittedName>
</protein>
<comment type="caution">
    <text evidence="1">The sequence shown here is derived from an EMBL/GenBank/DDBJ whole genome shotgun (WGS) entry which is preliminary data.</text>
</comment>
<accession>A0A0F9R3X5</accession>
<organism evidence="1">
    <name type="scientific">marine sediment metagenome</name>
    <dbReference type="NCBI Taxonomy" id="412755"/>
    <lineage>
        <taxon>unclassified sequences</taxon>
        <taxon>metagenomes</taxon>
        <taxon>ecological metagenomes</taxon>
    </lineage>
</organism>
<sequence length="163" mass="18832">MNDKQANSIKELAAPVIKVLERLKVACQICKGKGYIQFCKEEPDQIICRDCTKGKVHYSWTPQVGEFYLLEGKVFLVKEKPYECGKSFYKLHEDAIPILEWEVIEEILEKAGYWIEVSRRNWGELIGKVTCRISGYSHKIKAEGKSRIAAVYDAVDKLRKEMK</sequence>
<name>A0A0F9R3X5_9ZZZZ</name>
<dbReference type="EMBL" id="LAZR01003284">
    <property type="protein sequence ID" value="KKN19976.1"/>
    <property type="molecule type" value="Genomic_DNA"/>
</dbReference>